<feature type="compositionally biased region" description="Basic and acidic residues" evidence="1">
    <location>
        <begin position="7"/>
        <end position="20"/>
    </location>
</feature>
<feature type="compositionally biased region" description="Polar residues" evidence="1">
    <location>
        <begin position="222"/>
        <end position="235"/>
    </location>
</feature>
<evidence type="ECO:0000256" key="1">
    <source>
        <dbReference type="SAM" id="MobiDB-lite"/>
    </source>
</evidence>
<organism evidence="2 3">
    <name type="scientific">Crenichthys baileyi</name>
    <name type="common">White River springfish</name>
    <dbReference type="NCBI Taxonomy" id="28760"/>
    <lineage>
        <taxon>Eukaryota</taxon>
        <taxon>Metazoa</taxon>
        <taxon>Chordata</taxon>
        <taxon>Craniata</taxon>
        <taxon>Vertebrata</taxon>
        <taxon>Euteleostomi</taxon>
        <taxon>Actinopterygii</taxon>
        <taxon>Neopterygii</taxon>
        <taxon>Teleostei</taxon>
        <taxon>Neoteleostei</taxon>
        <taxon>Acanthomorphata</taxon>
        <taxon>Ovalentaria</taxon>
        <taxon>Atherinomorphae</taxon>
        <taxon>Cyprinodontiformes</taxon>
        <taxon>Goodeidae</taxon>
        <taxon>Crenichthys</taxon>
    </lineage>
</organism>
<comment type="caution">
    <text evidence="2">The sequence shown here is derived from an EMBL/GenBank/DDBJ whole genome shotgun (WGS) entry which is preliminary data.</text>
</comment>
<feature type="compositionally biased region" description="Basic residues" evidence="1">
    <location>
        <begin position="207"/>
        <end position="218"/>
    </location>
</feature>
<proteinExistence type="predicted"/>
<feature type="region of interest" description="Disordered" evidence="1">
    <location>
        <begin position="207"/>
        <end position="235"/>
    </location>
</feature>
<dbReference type="EMBL" id="JAHHUM010001162">
    <property type="protein sequence ID" value="KAK5614393.1"/>
    <property type="molecule type" value="Genomic_DNA"/>
</dbReference>
<protein>
    <submittedName>
        <fullName evidence="2">Uncharacterized protein</fullName>
    </submittedName>
</protein>
<evidence type="ECO:0000313" key="2">
    <source>
        <dbReference type="EMBL" id="KAK5614393.1"/>
    </source>
</evidence>
<gene>
    <name evidence="2" type="ORF">CRENBAI_026010</name>
</gene>
<name>A0AAV9RZA2_9TELE</name>
<evidence type="ECO:0000313" key="3">
    <source>
        <dbReference type="Proteomes" id="UP001311232"/>
    </source>
</evidence>
<dbReference type="Proteomes" id="UP001311232">
    <property type="component" value="Unassembled WGS sequence"/>
</dbReference>
<dbReference type="AlphaFoldDB" id="A0AAV9RZA2"/>
<feature type="region of interest" description="Disordered" evidence="1">
    <location>
        <begin position="1"/>
        <end position="24"/>
    </location>
</feature>
<reference evidence="2 3" key="1">
    <citation type="submission" date="2021-06" db="EMBL/GenBank/DDBJ databases">
        <authorList>
            <person name="Palmer J.M."/>
        </authorList>
    </citation>
    <scope>NUCLEOTIDE SEQUENCE [LARGE SCALE GENOMIC DNA]</scope>
    <source>
        <strain evidence="2 3">MEX-2019</strain>
        <tissue evidence="2">Muscle</tissue>
    </source>
</reference>
<accession>A0AAV9RZA2</accession>
<keyword evidence="3" id="KW-1185">Reference proteome</keyword>
<sequence>MTYTNKVPKESNRNLQEHSNRTNLSGMQRVVAPGRSVGDGTWRRSPCKTWQRCLAPSRKLPLKWPPEAPRSWQPMRKGLTLPRAHKTDIETVSPTNGCHGADIHLKRSDRAKRLRGGTRIKTGKPERQNAASHCRHLWNKGSISPQCNTGAIRVPTTTWLRHKQSMQFPYLPIRGHGQQEGGFQGEPLEIHPRNWLKWWRLKGHKHQQQIPRRGHRAPRWTNIATTEPDTSAGNG</sequence>